<protein>
    <submittedName>
        <fullName evidence="2">Uncharacterized protein</fullName>
    </submittedName>
</protein>
<keyword evidence="1" id="KW-0472">Membrane</keyword>
<name>A0AA95KQF4_9GAMM</name>
<feature type="transmembrane region" description="Helical" evidence="1">
    <location>
        <begin position="58"/>
        <end position="76"/>
    </location>
</feature>
<reference evidence="2" key="1">
    <citation type="journal article" date="2023" name="Int. J. Mol. Sci.">
        <title>Metagenomics Revealed a New Genus 'Candidatus Thiocaldithrix dubininis' gen. nov., sp. nov. and a New Species 'Candidatus Thiothrix putei' sp. nov. in the Family Thiotrichaceae, Some Members of Which Have Traits of Both Na+- and H+-Motive Energetics.</title>
        <authorList>
            <person name="Ravin N.V."/>
            <person name="Muntyan M.S."/>
            <person name="Smolyakov D.D."/>
            <person name="Rudenko T.S."/>
            <person name="Beletsky A.V."/>
            <person name="Mardanov A.V."/>
            <person name="Grabovich M.Y."/>
        </authorList>
    </citation>
    <scope>NUCLEOTIDE SEQUENCE</scope>
    <source>
        <strain evidence="2">GKL-02</strain>
    </source>
</reference>
<proteinExistence type="predicted"/>
<reference evidence="2" key="2">
    <citation type="submission" date="2023-04" db="EMBL/GenBank/DDBJ databases">
        <authorList>
            <person name="Beletskiy A.V."/>
            <person name="Mardanov A.V."/>
            <person name="Ravin N.V."/>
        </authorList>
    </citation>
    <scope>NUCLEOTIDE SEQUENCE</scope>
    <source>
        <strain evidence="2">GKL-02</strain>
    </source>
</reference>
<dbReference type="KEGG" id="tput:QJT81_03685"/>
<accession>A0AA95KQF4</accession>
<feature type="transmembrane region" description="Helical" evidence="1">
    <location>
        <begin position="6"/>
        <end position="26"/>
    </location>
</feature>
<feature type="transmembrane region" description="Helical" evidence="1">
    <location>
        <begin position="33"/>
        <end position="52"/>
    </location>
</feature>
<gene>
    <name evidence="2" type="ORF">QJT81_03685</name>
</gene>
<sequence length="239" mass="25160">MEYVLLGVLLLGAVLFLLGWLVMAGLCFQRHPVTGLVALIPGVNVLTLPAMWHRVSGWVLTSFIGILLAAVAWFAGANQHVYRHAQAMGMNVSAPVSAAPQAEETPAEAAPVTHTIDIPPNARAEQPAVAIAASVPAPAPAPAPAPKPADVLAGAKSLPSSALYHVVFKPIELGKLSDNIGQYVRITQKDGRKREGKLVAASANEIGLEERLNGGTVTRTLKTADIREAALMTHEQGKE</sequence>
<dbReference type="EMBL" id="CP124756">
    <property type="protein sequence ID" value="WGZ95102.1"/>
    <property type="molecule type" value="Genomic_DNA"/>
</dbReference>
<dbReference type="AlphaFoldDB" id="A0AA95KQF4"/>
<evidence type="ECO:0000313" key="2">
    <source>
        <dbReference type="EMBL" id="WGZ95102.1"/>
    </source>
</evidence>
<organism evidence="2">
    <name type="scientific">Candidatus Thiothrix putei</name>
    <dbReference type="NCBI Taxonomy" id="3080811"/>
    <lineage>
        <taxon>Bacteria</taxon>
        <taxon>Pseudomonadati</taxon>
        <taxon>Pseudomonadota</taxon>
        <taxon>Gammaproteobacteria</taxon>
        <taxon>Thiotrichales</taxon>
        <taxon>Thiotrichaceae</taxon>
        <taxon>Thiothrix</taxon>
    </lineage>
</organism>
<keyword evidence="1" id="KW-1133">Transmembrane helix</keyword>
<keyword evidence="1" id="KW-0812">Transmembrane</keyword>
<evidence type="ECO:0000256" key="1">
    <source>
        <dbReference type="SAM" id="Phobius"/>
    </source>
</evidence>
<dbReference type="Proteomes" id="UP001301326">
    <property type="component" value="Chromosome"/>
</dbReference>